<name>A0A146LXX7_LYGHE</name>
<dbReference type="PANTHER" id="PTHR13469">
    <property type="entry name" value="HEXAMETHYLENE BISACETAMIDE INDUCIBLE 1"/>
    <property type="match status" value="1"/>
</dbReference>
<gene>
    <name evidence="9" type="primary">Hexim1</name>
    <name evidence="9" type="ORF">g.34161</name>
</gene>
<evidence type="ECO:0000256" key="6">
    <source>
        <dbReference type="ARBA" id="ARBA00023163"/>
    </source>
</evidence>
<evidence type="ECO:0000256" key="4">
    <source>
        <dbReference type="ARBA" id="ARBA00023015"/>
    </source>
</evidence>
<evidence type="ECO:0000313" key="9">
    <source>
        <dbReference type="EMBL" id="JAQ12464.1"/>
    </source>
</evidence>
<feature type="compositionally biased region" description="Basic residues" evidence="8">
    <location>
        <begin position="52"/>
        <end position="66"/>
    </location>
</feature>
<dbReference type="PANTHER" id="PTHR13469:SF8">
    <property type="entry name" value="HEXIM P-TEFB COMPLEX SUBUNIT 1"/>
    <property type="match status" value="1"/>
</dbReference>
<evidence type="ECO:0000256" key="5">
    <source>
        <dbReference type="ARBA" id="ARBA00023054"/>
    </source>
</evidence>
<dbReference type="InterPro" id="IPR024872">
    <property type="entry name" value="HEXIM"/>
</dbReference>
<comment type="subcellular location">
    <subcellularLocation>
        <location evidence="1">Nucleus</location>
    </subcellularLocation>
</comment>
<dbReference type="Gene3D" id="6.10.250.2910">
    <property type="match status" value="1"/>
</dbReference>
<dbReference type="GO" id="GO:0000122">
    <property type="term" value="P:negative regulation of transcription by RNA polymerase II"/>
    <property type="evidence" value="ECO:0007669"/>
    <property type="project" value="InterPro"/>
</dbReference>
<evidence type="ECO:0000256" key="7">
    <source>
        <dbReference type="ARBA" id="ARBA00023242"/>
    </source>
</evidence>
<proteinExistence type="inferred from homology"/>
<comment type="similarity">
    <text evidence="2">Belongs to the HEXIM family.</text>
</comment>
<dbReference type="GO" id="GO:0005737">
    <property type="term" value="C:cytoplasm"/>
    <property type="evidence" value="ECO:0007669"/>
    <property type="project" value="InterPro"/>
</dbReference>
<keyword evidence="3" id="KW-0678">Repressor</keyword>
<organism evidence="9">
    <name type="scientific">Lygus hesperus</name>
    <name type="common">Western plant bug</name>
    <dbReference type="NCBI Taxonomy" id="30085"/>
    <lineage>
        <taxon>Eukaryota</taxon>
        <taxon>Metazoa</taxon>
        <taxon>Ecdysozoa</taxon>
        <taxon>Arthropoda</taxon>
        <taxon>Hexapoda</taxon>
        <taxon>Insecta</taxon>
        <taxon>Pterygota</taxon>
        <taxon>Neoptera</taxon>
        <taxon>Paraneoptera</taxon>
        <taxon>Hemiptera</taxon>
        <taxon>Heteroptera</taxon>
        <taxon>Panheteroptera</taxon>
        <taxon>Cimicomorpha</taxon>
        <taxon>Miridae</taxon>
        <taxon>Mirini</taxon>
        <taxon>Lygus</taxon>
    </lineage>
</organism>
<evidence type="ECO:0000256" key="8">
    <source>
        <dbReference type="SAM" id="MobiDB-lite"/>
    </source>
</evidence>
<evidence type="ECO:0000256" key="2">
    <source>
        <dbReference type="ARBA" id="ARBA00008409"/>
    </source>
</evidence>
<dbReference type="PRINTS" id="PR02094">
    <property type="entry name" value="HEXIMFAMILY"/>
</dbReference>
<keyword evidence="7" id="KW-0539">Nucleus</keyword>
<dbReference type="GO" id="GO:0005654">
    <property type="term" value="C:nucleoplasm"/>
    <property type="evidence" value="ECO:0007669"/>
    <property type="project" value="TreeGrafter"/>
</dbReference>
<dbReference type="EMBL" id="GDHC01006165">
    <property type="protein sequence ID" value="JAQ12464.1"/>
    <property type="molecule type" value="Transcribed_RNA"/>
</dbReference>
<keyword evidence="5" id="KW-0175">Coiled coil</keyword>
<keyword evidence="4" id="KW-0805">Transcription regulation</keyword>
<feature type="region of interest" description="Disordered" evidence="8">
    <location>
        <begin position="199"/>
        <end position="239"/>
    </location>
</feature>
<evidence type="ECO:0000256" key="3">
    <source>
        <dbReference type="ARBA" id="ARBA00022491"/>
    </source>
</evidence>
<keyword evidence="6" id="KW-0804">Transcription</keyword>
<accession>A0A146LXX7</accession>
<protein>
    <submittedName>
        <fullName evidence="9">Protein HEXIM1</fullName>
    </submittedName>
</protein>
<dbReference type="GO" id="GO:0004861">
    <property type="term" value="F:cyclin-dependent protein serine/threonine kinase inhibitor activity"/>
    <property type="evidence" value="ECO:0007669"/>
    <property type="project" value="InterPro"/>
</dbReference>
<evidence type="ECO:0000256" key="1">
    <source>
        <dbReference type="ARBA" id="ARBA00004123"/>
    </source>
</evidence>
<dbReference type="AlphaFoldDB" id="A0A146LXX7"/>
<dbReference type="Pfam" id="PF15313">
    <property type="entry name" value="HEXIM"/>
    <property type="match status" value="1"/>
</dbReference>
<feature type="region of interest" description="Disordered" evidence="8">
    <location>
        <begin position="253"/>
        <end position="325"/>
    </location>
</feature>
<reference evidence="9" key="1">
    <citation type="journal article" date="2016" name="Gigascience">
        <title>De novo construction of an expanded transcriptome assembly for the western tarnished plant bug, Lygus hesperus.</title>
        <authorList>
            <person name="Tassone E.E."/>
            <person name="Geib S.M."/>
            <person name="Hall B."/>
            <person name="Fabrick J.A."/>
            <person name="Brent C.S."/>
            <person name="Hull J.J."/>
        </authorList>
    </citation>
    <scope>NUCLEOTIDE SEQUENCE</scope>
</reference>
<sequence length="325" mass="35585">MAEILENMVRVTGLRDAKCPTGSDDDSAVSGGPRKLPDVVGGDIENIEQAERKKKTRRRKAKRKNPYQKAVERGKKNMRMRDSKMYNHPVAPYNSNQFLIEDHNDLQDFDVKLMAAANKIQENPIVGQARTGRVRDASFTSAESDEDFFYSSPEDEEEFLSKEFSNTYRDLHVESLMSMAKPELIQTILQLEEKVDSLQKRLESEGEPEEAPSGLKKSPSGPPEPSKSPDLTAQFQTEISKLVLANQRLVSENARLRENSASGSPPRGTAGGGTSSSEDSESDSSSSSGSSGDEEMASADDAATTTTKMNGDVKPPPGQHPSDNT</sequence>
<dbReference type="GO" id="GO:0097322">
    <property type="term" value="F:7SK snRNA binding"/>
    <property type="evidence" value="ECO:0007669"/>
    <property type="project" value="TreeGrafter"/>
</dbReference>
<feature type="region of interest" description="Disordered" evidence="8">
    <location>
        <begin position="16"/>
        <end position="81"/>
    </location>
</feature>
<feature type="compositionally biased region" description="Basic and acidic residues" evidence="8">
    <location>
        <begin position="70"/>
        <end position="81"/>
    </location>
</feature>